<dbReference type="PANTHER" id="PTHR10906">
    <property type="entry name" value="SECY/SEC61-ALPHA FAMILY MEMBER"/>
    <property type="match status" value="1"/>
</dbReference>
<sequence length="444" mass="47788">MDHPIFHLFKNEETRSRITATLGLLFAFRIGFKIPLPGVNLDALAEQVSGGGNWLGMMSAFSGGAWSQAAVFSLGIMPYISASIIFSILTKVSPRLEAIQKEGASGQKKISQWTRLITVPLAVIQALLIWVAVLTPNPDVLGAGGATLGTALVIIVGLTAGAIAVMWIGELITEHGIGNGASLLIMANIVATMPESLGQVFQTSTNSGDAYNTVLTLVGIWIGIVMTIVFIQKGERRIPIQYARLTRGRRVYGGQKHYLPLKVNMAGVMPIIFASALFMLPSLVFSAMDWQILQSLFSDTDGFVYVSLYMVLVFFFCFFWNNLMFQPDDIANNLREHGSFIPGIRPGVRTAEHIKRVLSRITLAGALFLALIAVVPNFITGRIPGLSGSLAYFLGGTSVLIVVGVALDMVDRLNAQLVMRNYEGFMKGGPGGSGTGSATGWGKK</sequence>
<feature type="transmembrane region" description="Helical" evidence="10">
    <location>
        <begin position="213"/>
        <end position="231"/>
    </location>
</feature>
<evidence type="ECO:0000256" key="9">
    <source>
        <dbReference type="ARBA" id="ARBA00039733"/>
    </source>
</evidence>
<keyword evidence="3 10" id="KW-0813">Transport</keyword>
<evidence type="ECO:0000256" key="5">
    <source>
        <dbReference type="ARBA" id="ARBA00022927"/>
    </source>
</evidence>
<dbReference type="GO" id="GO:0043952">
    <property type="term" value="P:protein transport by the Sec complex"/>
    <property type="evidence" value="ECO:0007669"/>
    <property type="project" value="UniProtKB-UniRule"/>
</dbReference>
<feature type="transmembrane region" description="Helical" evidence="10">
    <location>
        <begin position="391"/>
        <end position="410"/>
    </location>
</feature>
<comment type="caution">
    <text evidence="10">Lacks conserved residue(s) required for the propagation of feature annotation.</text>
</comment>
<dbReference type="NCBIfam" id="TIGR00967">
    <property type="entry name" value="3a0501s007"/>
    <property type="match status" value="1"/>
</dbReference>
<organism evidence="12 13">
    <name type="scientific">Engelhardtia mirabilis</name>
    <dbReference type="NCBI Taxonomy" id="2528011"/>
    <lineage>
        <taxon>Bacteria</taxon>
        <taxon>Pseudomonadati</taxon>
        <taxon>Planctomycetota</taxon>
        <taxon>Planctomycetia</taxon>
        <taxon>Planctomycetia incertae sedis</taxon>
        <taxon>Engelhardtia</taxon>
    </lineage>
</organism>
<feature type="transmembrane region" description="Helical" evidence="10">
    <location>
        <begin position="145"/>
        <end position="169"/>
    </location>
</feature>
<evidence type="ECO:0000256" key="3">
    <source>
        <dbReference type="ARBA" id="ARBA00022448"/>
    </source>
</evidence>
<evidence type="ECO:0000256" key="8">
    <source>
        <dbReference type="ARBA" id="ARBA00023136"/>
    </source>
</evidence>
<comment type="similarity">
    <text evidence="2 10 11">Belongs to the SecY/SEC61-alpha family.</text>
</comment>
<reference evidence="12 13" key="1">
    <citation type="submission" date="2019-02" db="EMBL/GenBank/DDBJ databases">
        <title>Deep-cultivation of Planctomycetes and their phenomic and genomic characterization uncovers novel biology.</title>
        <authorList>
            <person name="Wiegand S."/>
            <person name="Jogler M."/>
            <person name="Boedeker C."/>
            <person name="Pinto D."/>
            <person name="Vollmers J."/>
            <person name="Rivas-Marin E."/>
            <person name="Kohn T."/>
            <person name="Peeters S.H."/>
            <person name="Heuer A."/>
            <person name="Rast P."/>
            <person name="Oberbeckmann S."/>
            <person name="Bunk B."/>
            <person name="Jeske O."/>
            <person name="Meyerdierks A."/>
            <person name="Storesund J.E."/>
            <person name="Kallscheuer N."/>
            <person name="Luecker S."/>
            <person name="Lage O.M."/>
            <person name="Pohl T."/>
            <person name="Merkel B.J."/>
            <person name="Hornburger P."/>
            <person name="Mueller R.-W."/>
            <person name="Bruemmer F."/>
            <person name="Labrenz M."/>
            <person name="Spormann A.M."/>
            <person name="Op den Camp H."/>
            <person name="Overmann J."/>
            <person name="Amann R."/>
            <person name="Jetten M.S.M."/>
            <person name="Mascher T."/>
            <person name="Medema M.H."/>
            <person name="Devos D.P."/>
            <person name="Kaster A.-K."/>
            <person name="Ovreas L."/>
            <person name="Rohde M."/>
            <person name="Galperin M.Y."/>
            <person name="Jogler C."/>
        </authorList>
    </citation>
    <scope>NUCLEOTIDE SEQUENCE [LARGE SCALE GENOMIC DNA]</scope>
    <source>
        <strain evidence="12 13">Pla133</strain>
    </source>
</reference>
<dbReference type="FunFam" id="1.10.3370.10:FF:000001">
    <property type="entry name" value="Preprotein translocase subunit SecY"/>
    <property type="match status" value="1"/>
</dbReference>
<dbReference type="GO" id="GO:0005886">
    <property type="term" value="C:plasma membrane"/>
    <property type="evidence" value="ECO:0007669"/>
    <property type="project" value="UniProtKB-SubCell"/>
</dbReference>
<accession>A0A518BPB6</accession>
<dbReference type="RefSeq" id="WP_419191733.1">
    <property type="nucleotide sequence ID" value="NZ_CP036287.1"/>
</dbReference>
<dbReference type="EMBL" id="CP036287">
    <property type="protein sequence ID" value="QDU68821.1"/>
    <property type="molecule type" value="Genomic_DNA"/>
</dbReference>
<keyword evidence="7 10" id="KW-0811">Translocation</keyword>
<dbReference type="InterPro" id="IPR002208">
    <property type="entry name" value="SecY/SEC61-alpha"/>
</dbReference>
<protein>
    <recommendedName>
        <fullName evidence="9 10">Protein translocase subunit SecY</fullName>
    </recommendedName>
</protein>
<comment type="function">
    <text evidence="10">The central subunit of the protein translocation channel SecYEG. Consists of two halves formed by TMs 1-5 and 6-10. These two domains form a lateral gate at the front which open onto the bilayer between TMs 2 and 7, and are clamped together by SecE at the back. The channel is closed by both a pore ring composed of hydrophobic SecY resides and a short helix (helix 2A) on the extracellular side of the membrane which forms a plug. The plug probably moves laterally to allow the channel to open. The ring and the pore may move independently.</text>
</comment>
<dbReference type="AlphaFoldDB" id="A0A518BPB6"/>
<evidence type="ECO:0000256" key="10">
    <source>
        <dbReference type="HAMAP-Rule" id="MF_01465"/>
    </source>
</evidence>
<evidence type="ECO:0000256" key="4">
    <source>
        <dbReference type="ARBA" id="ARBA00022692"/>
    </source>
</evidence>
<dbReference type="InterPro" id="IPR026593">
    <property type="entry name" value="SecY"/>
</dbReference>
<keyword evidence="8 10" id="KW-0472">Membrane</keyword>
<dbReference type="PRINTS" id="PR00303">
    <property type="entry name" value="SECYTRNLCASE"/>
</dbReference>
<gene>
    <name evidence="10 12" type="primary">secY</name>
    <name evidence="12" type="ORF">Pla133_39270</name>
</gene>
<evidence type="ECO:0000256" key="2">
    <source>
        <dbReference type="ARBA" id="ARBA00005751"/>
    </source>
</evidence>
<dbReference type="KEGG" id="pbap:Pla133_39270"/>
<evidence type="ECO:0000256" key="7">
    <source>
        <dbReference type="ARBA" id="ARBA00023010"/>
    </source>
</evidence>
<dbReference type="GO" id="GO:0065002">
    <property type="term" value="P:intracellular protein transmembrane transport"/>
    <property type="evidence" value="ECO:0007669"/>
    <property type="project" value="UniProtKB-UniRule"/>
</dbReference>
<feature type="transmembrane region" description="Helical" evidence="10">
    <location>
        <begin position="263"/>
        <end position="283"/>
    </location>
</feature>
<evidence type="ECO:0000256" key="6">
    <source>
        <dbReference type="ARBA" id="ARBA00022989"/>
    </source>
</evidence>
<keyword evidence="5 10" id="KW-0653">Protein transport</keyword>
<feature type="transmembrane region" description="Helical" evidence="10">
    <location>
        <begin position="357"/>
        <end position="379"/>
    </location>
</feature>
<comment type="subcellular location">
    <subcellularLocation>
        <location evidence="10">Cell membrane</location>
        <topology evidence="10">Multi-pass membrane protein</topology>
    </subcellularLocation>
    <subcellularLocation>
        <location evidence="1">Membrane</location>
        <topology evidence="1">Multi-pass membrane protein</topology>
    </subcellularLocation>
</comment>
<comment type="subunit">
    <text evidence="10">Component of the Sec protein translocase complex. Heterotrimer consisting of SecY, SecE and SecG subunits. The heterotrimers can form oligomers, although 1 heterotrimer is thought to be able to translocate proteins. Interacts with the ribosome. Interacts with SecDF, and other proteins may be involved. Interacts with SecA.</text>
</comment>
<dbReference type="PIRSF" id="PIRSF004557">
    <property type="entry name" value="SecY"/>
    <property type="match status" value="1"/>
</dbReference>
<dbReference type="GO" id="GO:0006605">
    <property type="term" value="P:protein targeting"/>
    <property type="evidence" value="ECO:0007669"/>
    <property type="project" value="UniProtKB-UniRule"/>
</dbReference>
<evidence type="ECO:0000313" key="12">
    <source>
        <dbReference type="EMBL" id="QDU68821.1"/>
    </source>
</evidence>
<dbReference type="SUPFAM" id="SSF103491">
    <property type="entry name" value="Preprotein translocase SecY subunit"/>
    <property type="match status" value="1"/>
</dbReference>
<feature type="transmembrane region" description="Helical" evidence="10">
    <location>
        <begin position="113"/>
        <end position="133"/>
    </location>
</feature>
<feature type="transmembrane region" description="Helical" evidence="10">
    <location>
        <begin position="176"/>
        <end position="193"/>
    </location>
</feature>
<dbReference type="Pfam" id="PF00344">
    <property type="entry name" value="SecY"/>
    <property type="match status" value="1"/>
</dbReference>
<evidence type="ECO:0000256" key="11">
    <source>
        <dbReference type="RuleBase" id="RU004349"/>
    </source>
</evidence>
<name>A0A518BPB6_9BACT</name>
<dbReference type="Gene3D" id="1.10.3370.10">
    <property type="entry name" value="SecY subunit domain"/>
    <property type="match status" value="1"/>
</dbReference>
<keyword evidence="6 10" id="KW-1133">Transmembrane helix</keyword>
<proteinExistence type="inferred from homology"/>
<dbReference type="InterPro" id="IPR030659">
    <property type="entry name" value="SecY_CS"/>
</dbReference>
<dbReference type="InterPro" id="IPR023201">
    <property type="entry name" value="SecY_dom_sf"/>
</dbReference>
<evidence type="ECO:0000256" key="1">
    <source>
        <dbReference type="ARBA" id="ARBA00004141"/>
    </source>
</evidence>
<feature type="transmembrane region" description="Helical" evidence="10">
    <location>
        <begin position="303"/>
        <end position="325"/>
    </location>
</feature>
<keyword evidence="13" id="KW-1185">Reference proteome</keyword>
<dbReference type="HAMAP" id="MF_01465">
    <property type="entry name" value="SecY"/>
    <property type="match status" value="1"/>
</dbReference>
<dbReference type="PROSITE" id="PS00756">
    <property type="entry name" value="SECY_2"/>
    <property type="match status" value="1"/>
</dbReference>
<feature type="transmembrane region" description="Helical" evidence="10">
    <location>
        <begin position="65"/>
        <end position="92"/>
    </location>
</feature>
<keyword evidence="4 10" id="KW-0812">Transmembrane</keyword>
<dbReference type="Proteomes" id="UP000316921">
    <property type="component" value="Chromosome"/>
</dbReference>
<evidence type="ECO:0000313" key="13">
    <source>
        <dbReference type="Proteomes" id="UP000316921"/>
    </source>
</evidence>
<keyword evidence="10" id="KW-1003">Cell membrane</keyword>